<dbReference type="RefSeq" id="WP_225250335.1">
    <property type="nucleotide sequence ID" value="NZ_JAIWIU010000054.1"/>
</dbReference>
<evidence type="ECO:0000256" key="3">
    <source>
        <dbReference type="ARBA" id="ARBA00023125"/>
    </source>
</evidence>
<dbReference type="PANTHER" id="PTHR30537">
    <property type="entry name" value="HTH-TYPE TRANSCRIPTIONAL REGULATOR"/>
    <property type="match status" value="1"/>
</dbReference>
<dbReference type="InterPro" id="IPR036390">
    <property type="entry name" value="WH_DNA-bd_sf"/>
</dbReference>
<dbReference type="PROSITE" id="PS50931">
    <property type="entry name" value="HTH_LYSR"/>
    <property type="match status" value="1"/>
</dbReference>
<evidence type="ECO:0000313" key="7">
    <source>
        <dbReference type="Proteomes" id="UP001199044"/>
    </source>
</evidence>
<organism evidence="6 7">
    <name type="scientific">Vibrio tritonius</name>
    <dbReference type="NCBI Taxonomy" id="1435069"/>
    <lineage>
        <taxon>Bacteria</taxon>
        <taxon>Pseudomonadati</taxon>
        <taxon>Pseudomonadota</taxon>
        <taxon>Gammaproteobacteria</taxon>
        <taxon>Vibrionales</taxon>
        <taxon>Vibrionaceae</taxon>
        <taxon>Vibrio</taxon>
    </lineage>
</organism>
<dbReference type="CDD" id="cd08422">
    <property type="entry name" value="PBP2_CrgA_like"/>
    <property type="match status" value="1"/>
</dbReference>
<dbReference type="Pfam" id="PF00126">
    <property type="entry name" value="HTH_1"/>
    <property type="match status" value="1"/>
</dbReference>
<evidence type="ECO:0000256" key="2">
    <source>
        <dbReference type="ARBA" id="ARBA00023015"/>
    </source>
</evidence>
<dbReference type="InterPro" id="IPR058163">
    <property type="entry name" value="LysR-type_TF_proteobact-type"/>
</dbReference>
<reference evidence="7" key="1">
    <citation type="submission" date="2023-07" db="EMBL/GenBank/DDBJ databases">
        <title>Molecular identification of indigenous halophilic bacteria isolated from red sea cost, biodegradation of synthetic dyes and assessment of degraded metabolite toxicity.</title>
        <authorList>
            <person name="Chaieb K."/>
            <person name="Altayb H.N."/>
        </authorList>
    </citation>
    <scope>NUCLEOTIDE SEQUENCE [LARGE SCALE GENOMIC DNA]</scope>
    <source>
        <strain evidence="7">K20</strain>
    </source>
</reference>
<gene>
    <name evidence="6" type="ORF">LDJ79_08990</name>
</gene>
<dbReference type="InterPro" id="IPR036388">
    <property type="entry name" value="WH-like_DNA-bd_sf"/>
</dbReference>
<comment type="caution">
    <text evidence="6">The sequence shown here is derived from an EMBL/GenBank/DDBJ whole genome shotgun (WGS) entry which is preliminary data.</text>
</comment>
<keyword evidence="4" id="KW-0804">Transcription</keyword>
<dbReference type="PANTHER" id="PTHR30537:SF5">
    <property type="entry name" value="HTH-TYPE TRANSCRIPTIONAL ACTIVATOR TTDR-RELATED"/>
    <property type="match status" value="1"/>
</dbReference>
<dbReference type="Pfam" id="PF03466">
    <property type="entry name" value="LysR_substrate"/>
    <property type="match status" value="1"/>
</dbReference>
<dbReference type="InterPro" id="IPR000847">
    <property type="entry name" value="LysR_HTH_N"/>
</dbReference>
<dbReference type="SUPFAM" id="SSF46785">
    <property type="entry name" value="Winged helix' DNA-binding domain"/>
    <property type="match status" value="1"/>
</dbReference>
<keyword evidence="3" id="KW-0238">DNA-binding</keyword>
<evidence type="ECO:0000259" key="5">
    <source>
        <dbReference type="PROSITE" id="PS50931"/>
    </source>
</evidence>
<protein>
    <submittedName>
        <fullName evidence="6">LysR family transcriptional regulator</fullName>
    </submittedName>
</protein>
<name>A0ABS7YLL3_9VIBR</name>
<feature type="domain" description="HTH lysR-type" evidence="5">
    <location>
        <begin position="11"/>
        <end position="60"/>
    </location>
</feature>
<keyword evidence="7" id="KW-1185">Reference proteome</keyword>
<proteinExistence type="inferred from homology"/>
<evidence type="ECO:0000256" key="1">
    <source>
        <dbReference type="ARBA" id="ARBA00009437"/>
    </source>
</evidence>
<dbReference type="SUPFAM" id="SSF53850">
    <property type="entry name" value="Periplasmic binding protein-like II"/>
    <property type="match status" value="1"/>
</dbReference>
<evidence type="ECO:0000313" key="6">
    <source>
        <dbReference type="EMBL" id="MCA2016243.1"/>
    </source>
</evidence>
<keyword evidence="2" id="KW-0805">Transcription regulation</keyword>
<dbReference type="Gene3D" id="3.40.190.290">
    <property type="match status" value="1"/>
</dbReference>
<accession>A0ABS7YLL3</accession>
<dbReference type="Gene3D" id="1.10.10.10">
    <property type="entry name" value="Winged helix-like DNA-binding domain superfamily/Winged helix DNA-binding domain"/>
    <property type="match status" value="1"/>
</dbReference>
<dbReference type="InterPro" id="IPR005119">
    <property type="entry name" value="LysR_subst-bd"/>
</dbReference>
<dbReference type="Proteomes" id="UP001199044">
    <property type="component" value="Unassembled WGS sequence"/>
</dbReference>
<dbReference type="EMBL" id="JAIWIU010000054">
    <property type="protein sequence ID" value="MCA2016243.1"/>
    <property type="molecule type" value="Genomic_DNA"/>
</dbReference>
<comment type="similarity">
    <text evidence="1">Belongs to the LysR transcriptional regulatory family.</text>
</comment>
<sequence length="306" mass="34607">MYNNFPTIPLFVAVVESGSYSRAAERLNITKSAVSKRISQLEDELGIRLIQRTTRHISLTEAGERYYEYVSQALSFAQQGVDAVAELQGEPRGKLKITAPMSFGVRHIAPFLTEFLQRYPHIELDLQFEDRMVDLVSEGYDLAIRIGHLTDSNLIAKRLVTCHSVLCASPEYLAQHPAPTEPADLTHHNCIKYSYFRGGSEWTFCKSNKEFKVLPKGNMSVNNSEAIRRVLLSGLGIGQLPTFIVGKDVQEKRLVPIMSPYALPVHAVYAVYPVRKHLPQKVSLFIEFLNEKYGQTLPYWDKGIFS</sequence>
<dbReference type="PRINTS" id="PR00039">
    <property type="entry name" value="HTHLYSR"/>
</dbReference>
<evidence type="ECO:0000256" key="4">
    <source>
        <dbReference type="ARBA" id="ARBA00023163"/>
    </source>
</evidence>